<feature type="non-terminal residue" evidence="3">
    <location>
        <position position="1"/>
    </location>
</feature>
<dbReference type="PANTHER" id="PTHR13683">
    <property type="entry name" value="ASPARTYL PROTEASES"/>
    <property type="match status" value="1"/>
</dbReference>
<dbReference type="EMBL" id="CACTIH010002574">
    <property type="protein sequence ID" value="CAA2976834.1"/>
    <property type="molecule type" value="Genomic_DNA"/>
</dbReference>
<evidence type="ECO:0000313" key="4">
    <source>
        <dbReference type="Proteomes" id="UP000594638"/>
    </source>
</evidence>
<dbReference type="Pfam" id="PF14543">
    <property type="entry name" value="TAXi_N"/>
    <property type="match status" value="1"/>
</dbReference>
<proteinExistence type="inferred from homology"/>
<dbReference type="AlphaFoldDB" id="A0A8S0RC56"/>
<sequence length="131" mass="13916">MDTLILATDPVPSYAFGCIQTATGSSLPAQGLLGLGRGPLSLLSQTDSLYKSTFSYCLPSYKSTSFSGSLRLGPIGQPKNIKYTQLLKNPRRSSLYYVNLMAIKVGNKVVDIPSTAFAFDPNTGAGTVIDS</sequence>
<comment type="similarity">
    <text evidence="1">Belongs to the peptidase A1 family.</text>
</comment>
<organism evidence="3 4">
    <name type="scientific">Olea europaea subsp. europaea</name>
    <dbReference type="NCBI Taxonomy" id="158383"/>
    <lineage>
        <taxon>Eukaryota</taxon>
        <taxon>Viridiplantae</taxon>
        <taxon>Streptophyta</taxon>
        <taxon>Embryophyta</taxon>
        <taxon>Tracheophyta</taxon>
        <taxon>Spermatophyta</taxon>
        <taxon>Magnoliopsida</taxon>
        <taxon>eudicotyledons</taxon>
        <taxon>Gunneridae</taxon>
        <taxon>Pentapetalae</taxon>
        <taxon>asterids</taxon>
        <taxon>lamiids</taxon>
        <taxon>Lamiales</taxon>
        <taxon>Oleaceae</taxon>
        <taxon>Oleeae</taxon>
        <taxon>Olea</taxon>
    </lineage>
</organism>
<dbReference type="InterPro" id="IPR032861">
    <property type="entry name" value="TAXi_N"/>
</dbReference>
<dbReference type="OrthoDB" id="2747330at2759"/>
<dbReference type="InterPro" id="IPR021109">
    <property type="entry name" value="Peptidase_aspartic_dom_sf"/>
</dbReference>
<feature type="domain" description="Xylanase inhibitor N-terminal" evidence="2">
    <location>
        <begin position="8"/>
        <end position="73"/>
    </location>
</feature>
<keyword evidence="4" id="KW-1185">Reference proteome</keyword>
<evidence type="ECO:0000313" key="3">
    <source>
        <dbReference type="EMBL" id="CAA2976834.1"/>
    </source>
</evidence>
<dbReference type="Gramene" id="OE9A095821T1">
    <property type="protein sequence ID" value="OE9A095821C1"/>
    <property type="gene ID" value="OE9A095821"/>
</dbReference>
<dbReference type="Gene3D" id="2.40.70.10">
    <property type="entry name" value="Acid Proteases"/>
    <property type="match status" value="2"/>
</dbReference>
<accession>A0A8S0RC56</accession>
<dbReference type="PANTHER" id="PTHR13683:SF798">
    <property type="entry name" value="ASPARTYL PROTEASE AED3-LIKE"/>
    <property type="match status" value="1"/>
</dbReference>
<dbReference type="SUPFAM" id="SSF50630">
    <property type="entry name" value="Acid proteases"/>
    <property type="match status" value="1"/>
</dbReference>
<dbReference type="Proteomes" id="UP000594638">
    <property type="component" value="Unassembled WGS sequence"/>
</dbReference>
<name>A0A8S0RC56_OLEEU</name>
<dbReference type="GO" id="GO:0004190">
    <property type="term" value="F:aspartic-type endopeptidase activity"/>
    <property type="evidence" value="ECO:0007669"/>
    <property type="project" value="InterPro"/>
</dbReference>
<protein>
    <submittedName>
        <fullName evidence="3">Aspartic ase nepenthesin-1</fullName>
    </submittedName>
</protein>
<evidence type="ECO:0000259" key="2">
    <source>
        <dbReference type="Pfam" id="PF14543"/>
    </source>
</evidence>
<dbReference type="InterPro" id="IPR001461">
    <property type="entry name" value="Aspartic_peptidase_A1"/>
</dbReference>
<dbReference type="GO" id="GO:0006508">
    <property type="term" value="P:proteolysis"/>
    <property type="evidence" value="ECO:0007669"/>
    <property type="project" value="InterPro"/>
</dbReference>
<comment type="caution">
    <text evidence="3">The sequence shown here is derived from an EMBL/GenBank/DDBJ whole genome shotgun (WGS) entry which is preliminary data.</text>
</comment>
<reference evidence="3 4" key="1">
    <citation type="submission" date="2019-12" db="EMBL/GenBank/DDBJ databases">
        <authorList>
            <person name="Alioto T."/>
            <person name="Alioto T."/>
            <person name="Gomez Garrido J."/>
        </authorList>
    </citation>
    <scope>NUCLEOTIDE SEQUENCE [LARGE SCALE GENOMIC DNA]</scope>
</reference>
<evidence type="ECO:0000256" key="1">
    <source>
        <dbReference type="ARBA" id="ARBA00007447"/>
    </source>
</evidence>
<gene>
    <name evidence="3" type="ORF">OLEA9_A095821</name>
</gene>